<evidence type="ECO:0000256" key="1">
    <source>
        <dbReference type="ARBA" id="ARBA00004711"/>
    </source>
</evidence>
<dbReference type="EC" id="6.2.-.-" evidence="8"/>
<dbReference type="GO" id="GO:0003998">
    <property type="term" value="F:acylphosphatase activity"/>
    <property type="evidence" value="ECO:0007669"/>
    <property type="project" value="UniProtKB-EC"/>
</dbReference>
<evidence type="ECO:0000256" key="7">
    <source>
        <dbReference type="ARBA" id="ARBA00048220"/>
    </source>
</evidence>
<protein>
    <recommendedName>
        <fullName evidence="8">Carbamoyltransferase</fullName>
        <ecNumber evidence="8">6.2.-.-</ecNumber>
    </recommendedName>
</protein>
<keyword evidence="5" id="KW-0863">Zinc-finger</keyword>
<dbReference type="UniPathway" id="UPA00335"/>
<evidence type="ECO:0000313" key="12">
    <source>
        <dbReference type="EMBL" id="BBO76163.1"/>
    </source>
</evidence>
<dbReference type="InterPro" id="IPR011125">
    <property type="entry name" value="Znf_HypF"/>
</dbReference>
<dbReference type="Pfam" id="PF07503">
    <property type="entry name" value="zf-HYPF"/>
    <property type="match status" value="2"/>
</dbReference>
<dbReference type="KEGG" id="dwd:DSCW_35800"/>
<reference evidence="12 13" key="1">
    <citation type="submission" date="2019-11" db="EMBL/GenBank/DDBJ databases">
        <title>Comparative genomics of hydrocarbon-degrading Desulfosarcina strains.</title>
        <authorList>
            <person name="Watanabe M."/>
            <person name="Kojima H."/>
            <person name="Fukui M."/>
        </authorList>
    </citation>
    <scope>NUCLEOTIDE SEQUENCE [LARGE SCALE GENOMIC DNA]</scope>
    <source>
        <strain evidence="12 13">PP31</strain>
    </source>
</reference>
<name>A0A5K7Z8H7_9BACT</name>
<comment type="pathway">
    <text evidence="1">Protein modification; [NiFe] hydrogenase maturation.</text>
</comment>
<dbReference type="GO" id="GO:0016743">
    <property type="term" value="F:carboxyl- or carbamoyltransferase activity"/>
    <property type="evidence" value="ECO:0007669"/>
    <property type="project" value="UniProtKB-UniRule"/>
</dbReference>
<dbReference type="PROSITE" id="PS51163">
    <property type="entry name" value="YRDC"/>
    <property type="match status" value="1"/>
</dbReference>
<feature type="active site" evidence="9">
    <location>
        <position position="40"/>
    </location>
</feature>
<dbReference type="InterPro" id="IPR051060">
    <property type="entry name" value="Carbamoyltrans_HypF-like"/>
</dbReference>
<dbReference type="Gene3D" id="3.30.420.360">
    <property type="match status" value="1"/>
</dbReference>
<dbReference type="PROSITE" id="PS51160">
    <property type="entry name" value="ACYLPHOSPHATASE_3"/>
    <property type="match status" value="1"/>
</dbReference>
<dbReference type="PANTHER" id="PTHR42959">
    <property type="entry name" value="CARBAMOYLTRANSFERASE"/>
    <property type="match status" value="1"/>
</dbReference>
<evidence type="ECO:0000259" key="10">
    <source>
        <dbReference type="PROSITE" id="PS51160"/>
    </source>
</evidence>
<evidence type="ECO:0000256" key="9">
    <source>
        <dbReference type="PROSITE-ProRule" id="PRU00520"/>
    </source>
</evidence>
<dbReference type="Gene3D" id="3.30.110.120">
    <property type="match status" value="1"/>
</dbReference>
<dbReference type="GO" id="GO:0008270">
    <property type="term" value="F:zinc ion binding"/>
    <property type="evidence" value="ECO:0007669"/>
    <property type="project" value="UniProtKB-KW"/>
</dbReference>
<dbReference type="InterPro" id="IPR004421">
    <property type="entry name" value="Carbamoyltransferase_HypF"/>
</dbReference>
<dbReference type="GO" id="GO:0016874">
    <property type="term" value="F:ligase activity"/>
    <property type="evidence" value="ECO:0007669"/>
    <property type="project" value="UniProtKB-UniRule"/>
</dbReference>
<dbReference type="InterPro" id="IPR055128">
    <property type="entry name" value="HypF_C_2"/>
</dbReference>
<keyword evidence="12" id="KW-0808">Transferase</keyword>
<dbReference type="InterPro" id="IPR036046">
    <property type="entry name" value="Acylphosphatase-like_dom_sf"/>
</dbReference>
<evidence type="ECO:0000256" key="6">
    <source>
        <dbReference type="ARBA" id="ARBA00022833"/>
    </source>
</evidence>
<evidence type="ECO:0000256" key="3">
    <source>
        <dbReference type="ARBA" id="ARBA00022598"/>
    </source>
</evidence>
<proteinExistence type="inferred from homology"/>
<dbReference type="RefSeq" id="WP_155305017.1">
    <property type="nucleotide sequence ID" value="NZ_AP021875.1"/>
</dbReference>
<dbReference type="GO" id="GO:0003725">
    <property type="term" value="F:double-stranded RNA binding"/>
    <property type="evidence" value="ECO:0007669"/>
    <property type="project" value="InterPro"/>
</dbReference>
<keyword evidence="3" id="KW-0436">Ligase</keyword>
<dbReference type="SUPFAM" id="SSF54975">
    <property type="entry name" value="Acylphosphatase/BLUF domain-like"/>
    <property type="match status" value="1"/>
</dbReference>
<dbReference type="InterPro" id="IPR006070">
    <property type="entry name" value="Sua5-like_dom"/>
</dbReference>
<feature type="active site" evidence="9">
    <location>
        <position position="22"/>
    </location>
</feature>
<gene>
    <name evidence="12" type="primary">hypF</name>
    <name evidence="12" type="ORF">DSCW_35800</name>
</gene>
<comment type="catalytic activity">
    <reaction evidence="9">
        <text>an acyl phosphate + H2O = a carboxylate + phosphate + H(+)</text>
        <dbReference type="Rhea" id="RHEA:14965"/>
        <dbReference type="ChEBI" id="CHEBI:15377"/>
        <dbReference type="ChEBI" id="CHEBI:15378"/>
        <dbReference type="ChEBI" id="CHEBI:29067"/>
        <dbReference type="ChEBI" id="CHEBI:43474"/>
        <dbReference type="ChEBI" id="CHEBI:59918"/>
        <dbReference type="EC" id="3.6.1.7"/>
    </reaction>
</comment>
<dbReference type="PIRSF" id="PIRSF006256">
    <property type="entry name" value="CMPcnvr_hdrg_mat"/>
    <property type="match status" value="1"/>
</dbReference>
<dbReference type="InterPro" id="IPR017968">
    <property type="entry name" value="Acylphosphatase_CS"/>
</dbReference>
<dbReference type="Proteomes" id="UP000427769">
    <property type="component" value="Chromosome"/>
</dbReference>
<evidence type="ECO:0000256" key="4">
    <source>
        <dbReference type="ARBA" id="ARBA00022723"/>
    </source>
</evidence>
<sequence length="783" mass="85866">MTAATSAKRLEINGIVQGVGFRPFIYQLANRYGLKGEVANTATGVTLVLEGPPDRIQQFTDDLPHRKPPLAHIVEITEESQAVTGFDAFSIVKSRGSATRQTLISPDVRVCDDCLAEMRDPNDRRFGYPFINCTNCGPRYTIIDDIPYDRPKTSMRHFTMCPRCQAEYDDPENRRFHAQPNACPVCGPRVTLCDGQGQAVKTDDPIVETANRIKAGRIVAVKGLGGFHLAVDATNARAVERLRRRKHREEKPLALMCADMRQIRAIAHVSEAEEELLCSIQRPIVLLEKKAATPIAEAVSPRNRYFGIMLPYTPLHYLLLDAGFDALVMTSANLSEEPIAIDNEEALARLADIADDYLVHDRDIYLRSDDSIVRHAAGHMRPIRRSRGYVPIPVFLRDELPPILACGAELKNTVCLTRGRQAFVSQHIGDLENQATEDFFRLTVNHLKRILDIEPKAVACDLHPDYMSTRYARELGNIPIVEVQHHHAHIAACLAENQVDGPVIGLAFDGTGLGTDNTIWGGEVLVADCREFTRAAHLVPVPMPGSTAAIREPWRMALGYLRAAGVAAVDLSGLSFLKQIDQQQIAVLFQMMDKGINSPLTSSLGRLFDAIAAMVGMRNNVAFEGQAAMELEMIADDSVSGDYDFSWKETGIGSIPINTTSIIQGVVDDLKSGCAPSTISARFHNTLIRLFHDLCCHLRTSTGIDRVALSGGVFQNNRLLTGMGAVLEKSGFDLLTHRLVPTNDGGISLGQAVVAAANMNGRERKDLDGVIGRRGISNTASSL</sequence>
<keyword evidence="13" id="KW-1185">Reference proteome</keyword>
<keyword evidence="4" id="KW-0479">Metal-binding</keyword>
<dbReference type="Gene3D" id="3.90.870.50">
    <property type="match status" value="1"/>
</dbReference>
<dbReference type="PANTHER" id="PTHR42959:SF1">
    <property type="entry name" value="CARBAMOYLTRANSFERASE HYPF"/>
    <property type="match status" value="1"/>
</dbReference>
<accession>A0A5K7Z8H7</accession>
<keyword evidence="9" id="KW-0378">Hydrolase</keyword>
<dbReference type="InterPro" id="IPR001792">
    <property type="entry name" value="Acylphosphatase-like_dom"/>
</dbReference>
<keyword evidence="6" id="KW-0862">Zinc</keyword>
<dbReference type="Gene3D" id="3.30.420.40">
    <property type="match status" value="1"/>
</dbReference>
<dbReference type="EMBL" id="AP021875">
    <property type="protein sequence ID" value="BBO76163.1"/>
    <property type="molecule type" value="Genomic_DNA"/>
</dbReference>
<dbReference type="OrthoDB" id="9808093at2"/>
<evidence type="ECO:0000313" key="13">
    <source>
        <dbReference type="Proteomes" id="UP000427769"/>
    </source>
</evidence>
<dbReference type="Pfam" id="PF01300">
    <property type="entry name" value="Sua5_yciO_yrdC"/>
    <property type="match status" value="1"/>
</dbReference>
<dbReference type="AlphaFoldDB" id="A0A5K7Z8H7"/>
<dbReference type="InterPro" id="IPR041440">
    <property type="entry name" value="HypF_C"/>
</dbReference>
<evidence type="ECO:0000256" key="5">
    <source>
        <dbReference type="ARBA" id="ARBA00022771"/>
    </source>
</evidence>
<dbReference type="SUPFAM" id="SSF55821">
    <property type="entry name" value="YrdC/RibB"/>
    <property type="match status" value="1"/>
</dbReference>
<comment type="catalytic activity">
    <reaction evidence="7">
        <text>C-terminal L-cysteinyl-[HypE protein] + carbamoyl phosphate + ATP + H2O = C-terminal S-carboxamide-L-cysteinyl-[HypE protein] + AMP + phosphate + diphosphate + H(+)</text>
        <dbReference type="Rhea" id="RHEA:55636"/>
        <dbReference type="Rhea" id="RHEA-COMP:14247"/>
        <dbReference type="Rhea" id="RHEA-COMP:14392"/>
        <dbReference type="ChEBI" id="CHEBI:15377"/>
        <dbReference type="ChEBI" id="CHEBI:15378"/>
        <dbReference type="ChEBI" id="CHEBI:30616"/>
        <dbReference type="ChEBI" id="CHEBI:33019"/>
        <dbReference type="ChEBI" id="CHEBI:43474"/>
        <dbReference type="ChEBI" id="CHEBI:58228"/>
        <dbReference type="ChEBI" id="CHEBI:76913"/>
        <dbReference type="ChEBI" id="CHEBI:139126"/>
        <dbReference type="ChEBI" id="CHEBI:456215"/>
    </reaction>
</comment>
<organism evidence="12 13">
    <name type="scientific">Desulfosarcina widdelii</name>
    <dbReference type="NCBI Taxonomy" id="947919"/>
    <lineage>
        <taxon>Bacteria</taxon>
        <taxon>Pseudomonadati</taxon>
        <taxon>Thermodesulfobacteriota</taxon>
        <taxon>Desulfobacteria</taxon>
        <taxon>Desulfobacterales</taxon>
        <taxon>Desulfosarcinaceae</taxon>
        <taxon>Desulfosarcina</taxon>
    </lineage>
</organism>
<feature type="domain" description="YrdC-like" evidence="11">
    <location>
        <begin position="203"/>
        <end position="388"/>
    </location>
</feature>
<dbReference type="NCBIfam" id="TIGR00143">
    <property type="entry name" value="hypF"/>
    <property type="match status" value="1"/>
</dbReference>
<dbReference type="PROSITE" id="PS00150">
    <property type="entry name" value="ACYLPHOSPHATASE_1"/>
    <property type="match status" value="1"/>
</dbReference>
<comment type="similarity">
    <text evidence="2 8">Belongs to the carbamoyltransferase HypF family.</text>
</comment>
<evidence type="ECO:0000256" key="2">
    <source>
        <dbReference type="ARBA" id="ARBA00008097"/>
    </source>
</evidence>
<dbReference type="GO" id="GO:0051604">
    <property type="term" value="P:protein maturation"/>
    <property type="evidence" value="ECO:0007669"/>
    <property type="project" value="TreeGrafter"/>
</dbReference>
<feature type="domain" description="Acylphosphatase-like" evidence="10">
    <location>
        <begin position="7"/>
        <end position="93"/>
    </location>
</feature>
<evidence type="ECO:0000256" key="8">
    <source>
        <dbReference type="PIRNR" id="PIRNR006256"/>
    </source>
</evidence>
<dbReference type="Pfam" id="PF22521">
    <property type="entry name" value="HypF_C_2"/>
    <property type="match status" value="1"/>
</dbReference>
<dbReference type="FunFam" id="3.30.420.360:FF:000001">
    <property type="entry name" value="Carbamoyltransferase HypF"/>
    <property type="match status" value="1"/>
</dbReference>
<dbReference type="FunFam" id="3.30.420.40:FF:000124">
    <property type="entry name" value="Carbamoyltransferase HypF"/>
    <property type="match status" value="1"/>
</dbReference>
<evidence type="ECO:0000259" key="11">
    <source>
        <dbReference type="PROSITE" id="PS51163"/>
    </source>
</evidence>
<dbReference type="Pfam" id="PF17788">
    <property type="entry name" value="HypF_C"/>
    <property type="match status" value="1"/>
</dbReference>
<dbReference type="InterPro" id="IPR017945">
    <property type="entry name" value="DHBP_synth_RibB-like_a/b_dom"/>
</dbReference>
<dbReference type="Pfam" id="PF00708">
    <property type="entry name" value="Acylphosphatase"/>
    <property type="match status" value="1"/>
</dbReference>